<comment type="caution">
    <text evidence="1">The sequence shown here is derived from an EMBL/GenBank/DDBJ whole genome shotgun (WGS) entry which is preliminary data.</text>
</comment>
<dbReference type="Gene3D" id="3.40.50.1820">
    <property type="entry name" value="alpha/beta hydrolase"/>
    <property type="match status" value="1"/>
</dbReference>
<reference evidence="1 2" key="1">
    <citation type="submission" date="2013-09" db="EMBL/GenBank/DDBJ databases">
        <title>Genome sequencing of Phaeobacter antarcticus sp. nov. SM1211.</title>
        <authorList>
            <person name="Zhang X.-Y."/>
            <person name="Liu C."/>
            <person name="Chen X.-L."/>
            <person name="Xie B.-B."/>
            <person name="Qin Q.-L."/>
            <person name="Rong J.-C."/>
            <person name="Zhang Y.-Z."/>
        </authorList>
    </citation>
    <scope>NUCLEOTIDE SEQUENCE [LARGE SCALE GENOMIC DNA]</scope>
    <source>
        <strain evidence="1 2">SM1211</strain>
    </source>
</reference>
<gene>
    <name evidence="1" type="ORF">P775_11395</name>
</gene>
<proteinExistence type="predicted"/>
<dbReference type="InterPro" id="IPR029058">
    <property type="entry name" value="AB_hydrolase_fold"/>
</dbReference>
<dbReference type="Proteomes" id="UP000231259">
    <property type="component" value="Unassembled WGS sequence"/>
</dbReference>
<keyword evidence="2" id="KW-1185">Reference proteome</keyword>
<name>A0A2G8RES9_9RHOB</name>
<evidence type="ECO:0000313" key="2">
    <source>
        <dbReference type="Proteomes" id="UP000231259"/>
    </source>
</evidence>
<dbReference type="AlphaFoldDB" id="A0A2G8RES9"/>
<dbReference type="EMBL" id="AWWI01000067">
    <property type="protein sequence ID" value="PIL20077.1"/>
    <property type="molecule type" value="Genomic_DNA"/>
</dbReference>
<evidence type="ECO:0008006" key="3">
    <source>
        <dbReference type="Google" id="ProtNLM"/>
    </source>
</evidence>
<evidence type="ECO:0000313" key="1">
    <source>
        <dbReference type="EMBL" id="PIL20077.1"/>
    </source>
</evidence>
<protein>
    <recommendedName>
        <fullName evidence="3">Peptidase S33 tripeptidyl aminopeptidase-like C-terminal domain-containing protein</fullName>
    </recommendedName>
</protein>
<dbReference type="SUPFAM" id="SSF53474">
    <property type="entry name" value="alpha/beta-Hydrolases"/>
    <property type="match status" value="1"/>
</dbReference>
<accession>A0A2G8RES9</accession>
<organism evidence="1 2">
    <name type="scientific">Puniceibacterium antarcticum</name>
    <dbReference type="NCBI Taxonomy" id="1206336"/>
    <lineage>
        <taxon>Bacteria</taxon>
        <taxon>Pseudomonadati</taxon>
        <taxon>Pseudomonadota</taxon>
        <taxon>Alphaproteobacteria</taxon>
        <taxon>Rhodobacterales</taxon>
        <taxon>Paracoccaceae</taxon>
        <taxon>Puniceibacterium</taxon>
    </lineage>
</organism>
<sequence length="88" mass="9794">MTGSALAHYEGIKAFSETDQTEDLKAISVPVLVIQRDDDQVVPYKTAAVKQMELLQNGEIMIHEGFPNGMLATHAHIINPYLLAFIRK</sequence>